<evidence type="ECO:0000313" key="4">
    <source>
        <dbReference type="Proteomes" id="UP001153714"/>
    </source>
</evidence>
<feature type="transmembrane region" description="Helical" evidence="2">
    <location>
        <begin position="87"/>
        <end position="110"/>
    </location>
</feature>
<reference evidence="3" key="2">
    <citation type="submission" date="2022-10" db="EMBL/GenBank/DDBJ databases">
        <authorList>
            <consortium name="ENA_rothamsted_submissions"/>
            <consortium name="culmorum"/>
            <person name="King R."/>
        </authorList>
    </citation>
    <scope>NUCLEOTIDE SEQUENCE</scope>
</reference>
<keyword evidence="2" id="KW-1133">Transmembrane helix</keyword>
<dbReference type="OrthoDB" id="1730117at2759"/>
<feature type="transmembrane region" description="Helical" evidence="2">
    <location>
        <begin position="303"/>
        <end position="323"/>
    </location>
</feature>
<feature type="transmembrane region" description="Helical" evidence="2">
    <location>
        <begin position="122"/>
        <end position="140"/>
    </location>
</feature>
<keyword evidence="2" id="KW-0472">Membrane</keyword>
<dbReference type="Gene3D" id="1.20.1250.20">
    <property type="entry name" value="MFS general substrate transporter like domains"/>
    <property type="match status" value="2"/>
</dbReference>
<evidence type="ECO:0000256" key="1">
    <source>
        <dbReference type="ARBA" id="ARBA00008335"/>
    </source>
</evidence>
<dbReference type="InterPro" id="IPR039672">
    <property type="entry name" value="MFS_2"/>
</dbReference>
<dbReference type="GO" id="GO:0005886">
    <property type="term" value="C:plasma membrane"/>
    <property type="evidence" value="ECO:0007669"/>
    <property type="project" value="TreeGrafter"/>
</dbReference>
<evidence type="ECO:0008006" key="5">
    <source>
        <dbReference type="Google" id="ProtNLM"/>
    </source>
</evidence>
<dbReference type="SUPFAM" id="SSF103473">
    <property type="entry name" value="MFS general substrate transporter"/>
    <property type="match status" value="1"/>
</dbReference>
<gene>
    <name evidence="3" type="ORF">DIATSA_LOCUS13744</name>
</gene>
<evidence type="ECO:0000256" key="2">
    <source>
        <dbReference type="SAM" id="Phobius"/>
    </source>
</evidence>
<dbReference type="GO" id="GO:0008643">
    <property type="term" value="P:carbohydrate transport"/>
    <property type="evidence" value="ECO:0007669"/>
    <property type="project" value="InterPro"/>
</dbReference>
<dbReference type="Proteomes" id="UP001153714">
    <property type="component" value="Chromosome 9"/>
</dbReference>
<feature type="transmembrane region" description="Helical" evidence="2">
    <location>
        <begin position="475"/>
        <end position="494"/>
    </location>
</feature>
<sequence length="504" mass="56377">MVYWRVPSVPSHTFKKISFALVLYAAYNFVKDGIMRLRSLLNCDTNRRWRFRIGQKIFYGLGHVYNDLCAAMWFSYMMLFFQAVLHMRAAIAGSMLLLGQIVDALATPAVGVLADRYGTKKSWHLSGSILVTCTFPLLFIRCWGCWAGQNAAYLSWWMPFYYAVLITFFQIGWAITQISHLAMIPSITDNLEARSELTSIRYMASVISSLMVYLITWVVLRATNYSTFIGPTDDYKFRDVSLIISSLGILSYSLFHIFFKLNSTKSSKTYDNGVANGSTSLVKDTETSSVTKSKIMHFVRMPLLYQASLLYVFSRLYWALSLVYVPLFLEERLSFNPSEGSELVASVPLVLYISSFFFSLLLKSHISRCGNKIAYLIGSSLSLISCLWIAVAVNPEASIVQIYLVATLIGAGSSITLVSSLCVTADMIGPHSHQGAAIYSIVTFADKLVTGIAVVAIENYKCDDVEDCPQYYRGVLTYACGGSATLGIICLLFMKLYKKKQDSI</sequence>
<comment type="similarity">
    <text evidence="1">Belongs to the major facilitator superfamily.</text>
</comment>
<feature type="transmembrane region" description="Helical" evidence="2">
    <location>
        <begin position="160"/>
        <end position="182"/>
    </location>
</feature>
<dbReference type="InterPro" id="IPR036259">
    <property type="entry name" value="MFS_trans_sf"/>
</dbReference>
<feature type="transmembrane region" description="Helical" evidence="2">
    <location>
        <begin position="343"/>
        <end position="362"/>
    </location>
</feature>
<feature type="transmembrane region" description="Helical" evidence="2">
    <location>
        <begin position="240"/>
        <end position="259"/>
    </location>
</feature>
<dbReference type="GO" id="GO:0015293">
    <property type="term" value="F:symporter activity"/>
    <property type="evidence" value="ECO:0007669"/>
    <property type="project" value="InterPro"/>
</dbReference>
<dbReference type="AlphaFoldDB" id="A0A9P0CBU9"/>
<dbReference type="EMBL" id="OU893340">
    <property type="protein sequence ID" value="CAH0766591.1"/>
    <property type="molecule type" value="Genomic_DNA"/>
</dbReference>
<organism evidence="3 4">
    <name type="scientific">Diatraea saccharalis</name>
    <name type="common">sugarcane borer</name>
    <dbReference type="NCBI Taxonomy" id="40085"/>
    <lineage>
        <taxon>Eukaryota</taxon>
        <taxon>Metazoa</taxon>
        <taxon>Ecdysozoa</taxon>
        <taxon>Arthropoda</taxon>
        <taxon>Hexapoda</taxon>
        <taxon>Insecta</taxon>
        <taxon>Pterygota</taxon>
        <taxon>Neoptera</taxon>
        <taxon>Endopterygota</taxon>
        <taxon>Lepidoptera</taxon>
        <taxon>Glossata</taxon>
        <taxon>Ditrysia</taxon>
        <taxon>Pyraloidea</taxon>
        <taxon>Crambidae</taxon>
        <taxon>Crambinae</taxon>
        <taxon>Diatraea</taxon>
    </lineage>
</organism>
<name>A0A9P0CBU9_9NEOP</name>
<evidence type="ECO:0000313" key="3">
    <source>
        <dbReference type="EMBL" id="CAH0766591.1"/>
    </source>
</evidence>
<feature type="transmembrane region" description="Helical" evidence="2">
    <location>
        <begin position="399"/>
        <end position="424"/>
    </location>
</feature>
<feature type="transmembrane region" description="Helical" evidence="2">
    <location>
        <begin position="374"/>
        <end position="393"/>
    </location>
</feature>
<proteinExistence type="inferred from homology"/>
<keyword evidence="2" id="KW-0812">Transmembrane</keyword>
<dbReference type="PANTHER" id="PTHR11328">
    <property type="entry name" value="MAJOR FACILITATOR SUPERFAMILY DOMAIN-CONTAINING PROTEIN"/>
    <property type="match status" value="1"/>
</dbReference>
<accession>A0A9P0CBU9</accession>
<protein>
    <recommendedName>
        <fullName evidence="5">Major facilitator superfamily domain-containing protein 12-like</fullName>
    </recommendedName>
</protein>
<feature type="transmembrane region" description="Helical" evidence="2">
    <location>
        <begin position="57"/>
        <end position="81"/>
    </location>
</feature>
<keyword evidence="4" id="KW-1185">Reference proteome</keyword>
<reference evidence="3" key="1">
    <citation type="submission" date="2021-12" db="EMBL/GenBank/DDBJ databases">
        <authorList>
            <person name="King R."/>
        </authorList>
    </citation>
    <scope>NUCLEOTIDE SEQUENCE</scope>
</reference>
<feature type="transmembrane region" description="Helical" evidence="2">
    <location>
        <begin position="202"/>
        <end position="220"/>
    </location>
</feature>
<dbReference type="Pfam" id="PF13347">
    <property type="entry name" value="MFS_2"/>
    <property type="match status" value="1"/>
</dbReference>
<dbReference type="PANTHER" id="PTHR11328:SF49">
    <property type="entry name" value="MAJOR FACILITATOR SUPERFAMILY DOMAIN-CONTAINING PROTEIN 12-LIKE PROTEIN"/>
    <property type="match status" value="1"/>
</dbReference>
<feature type="transmembrane region" description="Helical" evidence="2">
    <location>
        <begin position="436"/>
        <end position="455"/>
    </location>
</feature>